<evidence type="ECO:0000313" key="2">
    <source>
        <dbReference type="Proteomes" id="UP000199025"/>
    </source>
</evidence>
<protein>
    <submittedName>
        <fullName evidence="1">PQQ system protein</fullName>
    </submittedName>
</protein>
<proteinExistence type="predicted"/>
<organism evidence="1 2">
    <name type="scientific">Amycolatopsis sacchari</name>
    <dbReference type="NCBI Taxonomy" id="115433"/>
    <lineage>
        <taxon>Bacteria</taxon>
        <taxon>Bacillati</taxon>
        <taxon>Actinomycetota</taxon>
        <taxon>Actinomycetes</taxon>
        <taxon>Pseudonocardiales</taxon>
        <taxon>Pseudonocardiaceae</taxon>
        <taxon>Amycolatopsis</taxon>
    </lineage>
</organism>
<dbReference type="Proteomes" id="UP000199025">
    <property type="component" value="Unassembled WGS sequence"/>
</dbReference>
<keyword evidence="2" id="KW-1185">Reference proteome</keyword>
<dbReference type="AlphaFoldDB" id="A0A1I3QKM7"/>
<dbReference type="OrthoDB" id="4953083at2"/>
<dbReference type="EMBL" id="FORP01000004">
    <property type="protein sequence ID" value="SFJ33717.1"/>
    <property type="molecule type" value="Genomic_DNA"/>
</dbReference>
<dbReference type="STRING" id="115433.SAMN05421835_104351"/>
<sequence length="154" mass="16820">MTTTSRDRANLLHDLGLDEQNKAAIGRMLGTGNIGEAVEQPDGRMTATIRIQPDEIAWDPAILVVPHGGDIELEIINDDRNTHCALLPSNGDRKFLWLVNHSKGRAFLNLDGPGCYWYSSPTGNDEGRGMTGAIVVLGDVPPEARLDRPDQPRP</sequence>
<gene>
    <name evidence="1" type="ORF">SAMN05421835_104351</name>
</gene>
<dbReference type="Pfam" id="PF23509">
    <property type="entry name" value="MSMEG_3727_PQQ-assoc"/>
    <property type="match status" value="1"/>
</dbReference>
<dbReference type="InterPro" id="IPR008972">
    <property type="entry name" value="Cupredoxin"/>
</dbReference>
<reference evidence="1 2" key="1">
    <citation type="submission" date="2016-10" db="EMBL/GenBank/DDBJ databases">
        <authorList>
            <person name="de Groot N.N."/>
        </authorList>
    </citation>
    <scope>NUCLEOTIDE SEQUENCE [LARGE SCALE GENOMIC DNA]</scope>
    <source>
        <strain evidence="1 2">DSM 44468</strain>
    </source>
</reference>
<accession>A0A1I3QKM7</accession>
<dbReference type="InterPro" id="IPR027590">
    <property type="entry name" value="PQQ_MSMEG_3727"/>
</dbReference>
<dbReference type="SUPFAM" id="SSF49503">
    <property type="entry name" value="Cupredoxins"/>
    <property type="match status" value="1"/>
</dbReference>
<dbReference type="NCBIfam" id="TIGR04339">
    <property type="entry name" value="PQQ_MSMEG_3727"/>
    <property type="match status" value="1"/>
</dbReference>
<name>A0A1I3QKM7_9PSEU</name>
<dbReference type="RefSeq" id="WP_091505590.1">
    <property type="nucleotide sequence ID" value="NZ_FORP01000004.1"/>
</dbReference>
<evidence type="ECO:0000313" key="1">
    <source>
        <dbReference type="EMBL" id="SFJ33717.1"/>
    </source>
</evidence>